<dbReference type="Gene3D" id="3.90.1720.10">
    <property type="entry name" value="endopeptidase domain like (from Nostoc punctiforme)"/>
    <property type="match status" value="1"/>
</dbReference>
<keyword evidence="4" id="KW-1185">Reference proteome</keyword>
<proteinExistence type="predicted"/>
<feature type="compositionally biased region" description="Basic and acidic residues" evidence="1">
    <location>
        <begin position="153"/>
        <end position="172"/>
    </location>
</feature>
<comment type="caution">
    <text evidence="3">The sequence shown here is derived from an EMBL/GenBank/DDBJ whole genome shotgun (WGS) entry which is preliminary data.</text>
</comment>
<sequence>MSLLNRLLRMTMAFSLIASSALADIPQELQTVILEGNLYGRSSVDFRKKARNVTSLIPQGTQGTVLETRKLSRTGSYGVKIRITQVSKNLGSTTAKENDEVWVYYSQKDPWLSFQDKAGSDIQDPEEALSSTAKRDGVGLPAEGTVPNPTLPTKKEIKEREAQRERELAEAEAKRRAEALKTVDPNLAMNKDKTKTEGGFTEVCTTCQTGTVADKNVKDLSAVSKEAEKPAKLSDPNDPWADDPYISKYSHSKKVEKAIRAAKKSASRSKRLCYRYVKNALLAGDLIDSYPPGGKAKQGVSDLKAQGMVNLLDNPKYASRIRTPADAPKGAVLVYSTGESKEAGHIEIKTGDGKNATYVSDYQSAKNIQQTTKGIYKARIGKPYKIIGVMILPPGKL</sequence>
<keyword evidence="2" id="KW-0732">Signal</keyword>
<organism evidence="3 4">
    <name type="scientific">Bdellovibrio svalbardensis</name>
    <dbReference type="NCBI Taxonomy" id="2972972"/>
    <lineage>
        <taxon>Bacteria</taxon>
        <taxon>Pseudomonadati</taxon>
        <taxon>Bdellovibrionota</taxon>
        <taxon>Bdellovibrionia</taxon>
        <taxon>Bdellovibrionales</taxon>
        <taxon>Pseudobdellovibrionaceae</taxon>
        <taxon>Bdellovibrio</taxon>
    </lineage>
</organism>
<name>A0ABT6DMR5_9BACT</name>
<accession>A0ABT6DMR5</accession>
<evidence type="ECO:0000256" key="1">
    <source>
        <dbReference type="SAM" id="MobiDB-lite"/>
    </source>
</evidence>
<reference evidence="3" key="1">
    <citation type="submission" date="2022-08" db="EMBL/GenBank/DDBJ databases">
        <title>Novel Bdellovibrio Species Isolated from Svalbard: Designation Bdellovibrio svalbardensis.</title>
        <authorList>
            <person name="Mitchell R.J."/>
            <person name="Choi S.Y."/>
        </authorList>
    </citation>
    <scope>NUCLEOTIDE SEQUENCE</scope>
    <source>
        <strain evidence="3">PAP01</strain>
    </source>
</reference>
<dbReference type="EMBL" id="JANRMI010000005">
    <property type="protein sequence ID" value="MDG0817941.1"/>
    <property type="molecule type" value="Genomic_DNA"/>
</dbReference>
<evidence type="ECO:0000256" key="2">
    <source>
        <dbReference type="SAM" id="SignalP"/>
    </source>
</evidence>
<evidence type="ECO:0000313" key="4">
    <source>
        <dbReference type="Proteomes" id="UP001152321"/>
    </source>
</evidence>
<evidence type="ECO:0000313" key="3">
    <source>
        <dbReference type="EMBL" id="MDG0817941.1"/>
    </source>
</evidence>
<feature type="signal peptide" evidence="2">
    <location>
        <begin position="1"/>
        <end position="23"/>
    </location>
</feature>
<feature type="chain" id="PRO_5047334392" evidence="2">
    <location>
        <begin position="24"/>
        <end position="397"/>
    </location>
</feature>
<dbReference type="Proteomes" id="UP001152321">
    <property type="component" value="Unassembled WGS sequence"/>
</dbReference>
<feature type="region of interest" description="Disordered" evidence="1">
    <location>
        <begin position="116"/>
        <end position="172"/>
    </location>
</feature>
<gene>
    <name evidence="3" type="ORF">NWE73_16280</name>
</gene>
<dbReference type="RefSeq" id="WP_277579417.1">
    <property type="nucleotide sequence ID" value="NZ_JANRMI010000005.1"/>
</dbReference>
<protein>
    <submittedName>
        <fullName evidence="3">Uncharacterized protein</fullName>
    </submittedName>
</protein>